<organism evidence="1 2">
    <name type="scientific">Pseudotamlana agarivorans</name>
    <dbReference type="NCBI Taxonomy" id="481183"/>
    <lineage>
        <taxon>Bacteria</taxon>
        <taxon>Pseudomonadati</taxon>
        <taxon>Bacteroidota</taxon>
        <taxon>Flavobacteriia</taxon>
        <taxon>Flavobacteriales</taxon>
        <taxon>Flavobacteriaceae</taxon>
        <taxon>Pseudotamlana</taxon>
    </lineage>
</organism>
<keyword evidence="2" id="KW-1185">Reference proteome</keyword>
<dbReference type="Proteomes" id="UP001647509">
    <property type="component" value="Unassembled WGS sequence"/>
</dbReference>
<sequence length="577" mass="63587">MKTTYNVMMLTVLLLLVTTSCNNEELFVDTSLEDPEEIIKDEPDGIELNDKEFTFIPEHWGIVQGVVDSQTALNNRNILESIMIKAKSQGFTTFKIDKLDAYFEVGIVTSETSNQNFYASIEAINVPSDFNLIMTDNTHLRVQPNSAPKYCLLALRDVSNVTVTGGNLYGDRDEHDYSSGGSHEWGDVVELHAARNSTIDNVKMMNGSGDGLRIHSLKHAFEADYNPSNNLTVKNCTLDSNRRNNISIVDGFNIYIDSNQILNAGIDTPNSKGANPRFGLDVEAVRKSDGNGGYIYYQKAEDIYITNNTEKGSANGGMTVHIGYNVTIDGNFSERGLSYTYAYGTKIINNTVTAVQGRAEGAGIGGGKNSESNSIYDNIIAGNTITGFDTGINISNRDVKVYDNIIKDFEVGIYPINLIDSEIYNNTMISTQDKSKGIFVFRSNMDNVIIRNNDITAEANSIKLDDCNNSGDAVNYNFLITGNNFKSPSYTKIDGVQGVEFLNNSFNQGIQVYDSKNLVFEGNSVITNSHNGIRFRETNYDITLKGNKIDVAEGRDCVVIDSDTNTNEINQSSNACI</sequence>
<dbReference type="EMBL" id="JAHKPD010000014">
    <property type="protein sequence ID" value="MBU2951165.1"/>
    <property type="molecule type" value="Genomic_DNA"/>
</dbReference>
<comment type="caution">
    <text evidence="1">The sequence shown here is derived from an EMBL/GenBank/DDBJ whole genome shotgun (WGS) entry which is preliminary data.</text>
</comment>
<gene>
    <name evidence="1" type="ORF">KO493_10700</name>
</gene>
<proteinExistence type="predicted"/>
<name>A0ACC5UA55_9FLAO</name>
<evidence type="ECO:0000313" key="1">
    <source>
        <dbReference type="EMBL" id="MBU2951165.1"/>
    </source>
</evidence>
<evidence type="ECO:0000313" key="2">
    <source>
        <dbReference type="Proteomes" id="UP001647509"/>
    </source>
</evidence>
<protein>
    <submittedName>
        <fullName evidence="1">Right-handed parallel beta-helix repeat-containing protein</fullName>
    </submittedName>
</protein>
<accession>A0ACC5UA55</accession>
<reference evidence="1" key="1">
    <citation type="submission" date="2021-05" db="EMBL/GenBank/DDBJ databases">
        <title>Draft genomes of bacteria isolated from model marine particles.</title>
        <authorList>
            <person name="Datta M.S."/>
            <person name="Schwartzman J.A."/>
            <person name="Enke T.N."/>
            <person name="Saavedra J."/>
            <person name="Cermak N."/>
            <person name="Cordero O.X."/>
        </authorList>
    </citation>
    <scope>NUCLEOTIDE SEQUENCE</scope>
    <source>
        <strain evidence="1">I2M19</strain>
    </source>
</reference>